<dbReference type="PANTHER" id="PTHR35174:SF3">
    <property type="entry name" value="BLL7171 PROTEIN"/>
    <property type="match status" value="1"/>
</dbReference>
<dbReference type="Proteomes" id="UP000652013">
    <property type="component" value="Unassembled WGS sequence"/>
</dbReference>
<reference evidence="3" key="1">
    <citation type="submission" date="2021-01" db="EMBL/GenBank/DDBJ databases">
        <title>Whole genome shotgun sequence of Spirilliplanes yamanashiensis NBRC 15828.</title>
        <authorList>
            <person name="Komaki H."/>
            <person name="Tamura T."/>
        </authorList>
    </citation>
    <scope>NUCLEOTIDE SEQUENCE</scope>
    <source>
        <strain evidence="3">NBRC 15828</strain>
    </source>
</reference>
<evidence type="ECO:0000259" key="2">
    <source>
        <dbReference type="Pfam" id="PF03795"/>
    </source>
</evidence>
<gene>
    <name evidence="3" type="ORF">Sya03_52640</name>
</gene>
<dbReference type="Pfam" id="PF03795">
    <property type="entry name" value="YCII"/>
    <property type="match status" value="1"/>
</dbReference>
<dbReference type="InterPro" id="IPR005545">
    <property type="entry name" value="YCII"/>
</dbReference>
<dbReference type="RefSeq" id="WP_203941085.1">
    <property type="nucleotide sequence ID" value="NZ_BAAAGJ010000003.1"/>
</dbReference>
<keyword evidence="4" id="KW-1185">Reference proteome</keyword>
<sequence length="127" mass="13846">MKYMIMMNTYAGGDPIESWAPEDLRAHIGFMNDFNAKLTANGEFVDGQGLTMPPQAKLVRANPDGTPNTDGPFAETKEFLVGFWIVDVESERRALELAAEVSAAPGPRGEPLNMPIEVRPIGEAPEL</sequence>
<proteinExistence type="inferred from homology"/>
<evidence type="ECO:0000313" key="3">
    <source>
        <dbReference type="EMBL" id="GIJ05912.1"/>
    </source>
</evidence>
<name>A0A8J3YDV1_9ACTN</name>
<dbReference type="SUPFAM" id="SSF54909">
    <property type="entry name" value="Dimeric alpha+beta barrel"/>
    <property type="match status" value="1"/>
</dbReference>
<comment type="similarity">
    <text evidence="1">Belongs to the YciI family.</text>
</comment>
<dbReference type="PANTHER" id="PTHR35174">
    <property type="entry name" value="BLL7171 PROTEIN-RELATED"/>
    <property type="match status" value="1"/>
</dbReference>
<evidence type="ECO:0000313" key="4">
    <source>
        <dbReference type="Proteomes" id="UP000652013"/>
    </source>
</evidence>
<dbReference type="Gene3D" id="3.30.70.1060">
    <property type="entry name" value="Dimeric alpha+beta barrel"/>
    <property type="match status" value="1"/>
</dbReference>
<dbReference type="InterPro" id="IPR011008">
    <property type="entry name" value="Dimeric_a/b-barrel"/>
</dbReference>
<feature type="domain" description="YCII-related" evidence="2">
    <location>
        <begin position="1"/>
        <end position="101"/>
    </location>
</feature>
<dbReference type="AlphaFoldDB" id="A0A8J3YDV1"/>
<comment type="caution">
    <text evidence="3">The sequence shown here is derived from an EMBL/GenBank/DDBJ whole genome shotgun (WGS) entry which is preliminary data.</text>
</comment>
<protein>
    <recommendedName>
        <fullName evidence="2">YCII-related domain-containing protein</fullName>
    </recommendedName>
</protein>
<organism evidence="3 4">
    <name type="scientific">Spirilliplanes yamanashiensis</name>
    <dbReference type="NCBI Taxonomy" id="42233"/>
    <lineage>
        <taxon>Bacteria</taxon>
        <taxon>Bacillati</taxon>
        <taxon>Actinomycetota</taxon>
        <taxon>Actinomycetes</taxon>
        <taxon>Micromonosporales</taxon>
        <taxon>Micromonosporaceae</taxon>
        <taxon>Spirilliplanes</taxon>
    </lineage>
</organism>
<dbReference type="EMBL" id="BOOY01000036">
    <property type="protein sequence ID" value="GIJ05912.1"/>
    <property type="molecule type" value="Genomic_DNA"/>
</dbReference>
<accession>A0A8J3YDV1</accession>
<evidence type="ECO:0000256" key="1">
    <source>
        <dbReference type="ARBA" id="ARBA00007689"/>
    </source>
</evidence>